<dbReference type="GO" id="GO:0005829">
    <property type="term" value="C:cytosol"/>
    <property type="evidence" value="ECO:0007669"/>
    <property type="project" value="TreeGrafter"/>
</dbReference>
<evidence type="ECO:0000256" key="9">
    <source>
        <dbReference type="ARBA" id="ARBA00023239"/>
    </source>
</evidence>
<dbReference type="InterPro" id="IPR020624">
    <property type="entry name" value="Schiff_base-form_aldolases_CS"/>
</dbReference>
<evidence type="ECO:0000256" key="12">
    <source>
        <dbReference type="HAMAP-Rule" id="MF_00418"/>
    </source>
</evidence>
<evidence type="ECO:0000256" key="2">
    <source>
        <dbReference type="ARBA" id="ARBA00005120"/>
    </source>
</evidence>
<dbReference type="NCBIfam" id="TIGR00674">
    <property type="entry name" value="dapA"/>
    <property type="match status" value="1"/>
</dbReference>
<evidence type="ECO:0000256" key="3">
    <source>
        <dbReference type="ARBA" id="ARBA00007592"/>
    </source>
</evidence>
<keyword evidence="7 12" id="KW-0220">Diaminopimelate biosynthesis</keyword>
<comment type="similarity">
    <text evidence="3 12 13">Belongs to the DapA family.</text>
</comment>
<dbReference type="InterPro" id="IPR002220">
    <property type="entry name" value="DapA-like"/>
</dbReference>
<comment type="function">
    <text evidence="1 12">Catalyzes the condensation of (S)-aspartate-beta-semialdehyde [(S)-ASA] and pyruvate to 4-hydroxy-tetrahydrodipicolinate (HTPA).</text>
</comment>
<dbReference type="HAMAP" id="MF_00418">
    <property type="entry name" value="DapA"/>
    <property type="match status" value="1"/>
</dbReference>
<dbReference type="PROSITE" id="PS00666">
    <property type="entry name" value="DHDPS_2"/>
    <property type="match status" value="1"/>
</dbReference>
<keyword evidence="9 12" id="KW-0456">Lyase</keyword>
<keyword evidence="8 12" id="KW-0457">Lysine biosynthesis</keyword>
<dbReference type="PANTHER" id="PTHR12128:SF66">
    <property type="entry name" value="4-HYDROXY-2-OXOGLUTARATE ALDOLASE, MITOCHONDRIAL"/>
    <property type="match status" value="1"/>
</dbReference>
<keyword evidence="17" id="KW-1185">Reference proteome</keyword>
<protein>
    <recommendedName>
        <fullName evidence="4 12">4-hydroxy-tetrahydrodipicolinate synthase</fullName>
        <shortName evidence="12">HTPA synthase</shortName>
        <ecNumber evidence="4 12">4.3.3.7</ecNumber>
    </recommendedName>
</protein>
<dbReference type="SMART" id="SM01130">
    <property type="entry name" value="DHDPS"/>
    <property type="match status" value="1"/>
</dbReference>
<dbReference type="PROSITE" id="PS00665">
    <property type="entry name" value="DHDPS_1"/>
    <property type="match status" value="1"/>
</dbReference>
<feature type="binding site" evidence="12 15">
    <location>
        <position position="210"/>
    </location>
    <ligand>
        <name>pyruvate</name>
        <dbReference type="ChEBI" id="CHEBI:15361"/>
    </ligand>
</feature>
<comment type="subcellular location">
    <subcellularLocation>
        <location evidence="12">Cytoplasm</location>
    </subcellularLocation>
</comment>
<dbReference type="OrthoDB" id="9782828at2"/>
<keyword evidence="5 12" id="KW-0963">Cytoplasm</keyword>
<evidence type="ECO:0000256" key="15">
    <source>
        <dbReference type="PIRSR" id="PIRSR001365-2"/>
    </source>
</evidence>
<sequence>MEHISLPQRPFGSVSVAMVTPFHDDGSIDVASAQKLAVKLVDDGCDGLVLSGTTGESPTTHQPEKDVLVREVKDAVGDRAMIICGAGSNDTAHAVRIAEGAAKSGADGLLVVAPYYNRPSQEGVYQHILSVTQATDLPVMLYDIPGRTGVKLEMPTLMRLSQHEQILAVKDATGDVAAGFKKMVDTGLAYYSGDDSLNFAWLAHGASGVVSVAGHVIAGSLRALVSEVDSGDLPAARAEFTKHMPLVDAIMGAGQGAVMAKEAMAMLGVIESATLRLPLVRADMSQYQALRESLVSAGLLEL</sequence>
<dbReference type="EC" id="4.3.3.7" evidence="4 12"/>
<dbReference type="AlphaFoldDB" id="A0A4Q9V0Y4"/>
<name>A0A4Q9V0Y4_9ACTO</name>
<dbReference type="RefSeq" id="WP_131279680.1">
    <property type="nucleotide sequence ID" value="NZ_JBHSLR010000009.1"/>
</dbReference>
<feature type="active site" description="Schiff-base intermediate with substrate" evidence="12 14">
    <location>
        <position position="170"/>
    </location>
</feature>
<evidence type="ECO:0000313" key="17">
    <source>
        <dbReference type="Proteomes" id="UP000293036"/>
    </source>
</evidence>
<comment type="subunit">
    <text evidence="12">Homotetramer; dimer of dimers.</text>
</comment>
<evidence type="ECO:0000256" key="6">
    <source>
        <dbReference type="ARBA" id="ARBA00022605"/>
    </source>
</evidence>
<evidence type="ECO:0000256" key="11">
    <source>
        <dbReference type="ARBA" id="ARBA00047836"/>
    </source>
</evidence>
<dbReference type="PRINTS" id="PR00146">
    <property type="entry name" value="DHPICSNTHASE"/>
</dbReference>
<feature type="site" description="Part of a proton relay during catalysis" evidence="12">
    <location>
        <position position="53"/>
    </location>
</feature>
<evidence type="ECO:0000256" key="1">
    <source>
        <dbReference type="ARBA" id="ARBA00003294"/>
    </source>
</evidence>
<accession>A0A4Q9V0Y4</accession>
<comment type="caution">
    <text evidence="12">Was originally thought to be a dihydrodipicolinate synthase (DHDPS), catalyzing the condensation of (S)-aspartate-beta-semialdehyde [(S)-ASA] and pyruvate to dihydrodipicolinate (DHDP). However, it was shown in E.coli that the product of the enzymatic reaction is not dihydrodipicolinate but in fact (4S)-4-hydroxy-2,3,4,5-tetrahydro-(2S)-dipicolinic acid (HTPA), and that the consecutive dehydration reaction leading to DHDP is not spontaneous but catalyzed by DapB.</text>
</comment>
<evidence type="ECO:0000256" key="4">
    <source>
        <dbReference type="ARBA" id="ARBA00012086"/>
    </source>
</evidence>
<dbReference type="UniPathway" id="UPA00034">
    <property type="reaction ID" value="UER00017"/>
</dbReference>
<dbReference type="GO" id="GO:0009089">
    <property type="term" value="P:lysine biosynthetic process via diaminopimelate"/>
    <property type="evidence" value="ECO:0007669"/>
    <property type="project" value="UniProtKB-UniRule"/>
</dbReference>
<evidence type="ECO:0000256" key="14">
    <source>
        <dbReference type="PIRSR" id="PIRSR001365-1"/>
    </source>
</evidence>
<evidence type="ECO:0000256" key="8">
    <source>
        <dbReference type="ARBA" id="ARBA00023154"/>
    </source>
</evidence>
<dbReference type="SUPFAM" id="SSF51569">
    <property type="entry name" value="Aldolase"/>
    <property type="match status" value="1"/>
</dbReference>
<dbReference type="Gene3D" id="3.20.20.70">
    <property type="entry name" value="Aldolase class I"/>
    <property type="match status" value="1"/>
</dbReference>
<evidence type="ECO:0000256" key="10">
    <source>
        <dbReference type="ARBA" id="ARBA00023270"/>
    </source>
</evidence>
<dbReference type="CDD" id="cd00950">
    <property type="entry name" value="DHDPS"/>
    <property type="match status" value="1"/>
</dbReference>
<feature type="site" description="Part of a proton relay during catalysis" evidence="12">
    <location>
        <position position="116"/>
    </location>
</feature>
<comment type="caution">
    <text evidence="16">The sequence shown here is derived from an EMBL/GenBank/DDBJ whole genome shotgun (WGS) entry which is preliminary data.</text>
</comment>
<evidence type="ECO:0000256" key="13">
    <source>
        <dbReference type="PIRNR" id="PIRNR001365"/>
    </source>
</evidence>
<comment type="pathway">
    <text evidence="2 12">Amino-acid biosynthesis; L-lysine biosynthesis via DAP pathway; (S)-tetrahydrodipicolinate from L-aspartate: step 3/4.</text>
</comment>
<evidence type="ECO:0000256" key="7">
    <source>
        <dbReference type="ARBA" id="ARBA00022915"/>
    </source>
</evidence>
<dbReference type="EMBL" id="SJDT01000002">
    <property type="protein sequence ID" value="TBW22736.1"/>
    <property type="molecule type" value="Genomic_DNA"/>
</dbReference>
<reference evidence="16 17" key="1">
    <citation type="submission" date="2019-02" db="EMBL/GenBank/DDBJ databases">
        <title>Arcanobacterium bovis sp. nov., isolated from the milk of a cow with mastitis.</title>
        <authorList>
            <person name="Sammra O."/>
            <person name="Foster G."/>
            <person name="Hassan A."/>
            <person name="Alssahen M."/>
            <person name="Laemmler C."/>
            <person name="Borowiak M."/>
            <person name="Malorny B."/>
            <person name="Abdulmawjood A."/>
        </authorList>
    </citation>
    <scope>NUCLEOTIDE SEQUENCE [LARGE SCALE GENOMIC DNA]</scope>
    <source>
        <strain evidence="16 17">C605018/01/1</strain>
    </source>
</reference>
<dbReference type="Pfam" id="PF00701">
    <property type="entry name" value="DHDPS"/>
    <property type="match status" value="1"/>
</dbReference>
<dbReference type="GO" id="GO:0008840">
    <property type="term" value="F:4-hydroxy-tetrahydrodipicolinate synthase activity"/>
    <property type="evidence" value="ECO:0007669"/>
    <property type="project" value="UniProtKB-UniRule"/>
</dbReference>
<dbReference type="InterPro" id="IPR013785">
    <property type="entry name" value="Aldolase_TIM"/>
</dbReference>
<dbReference type="PIRSF" id="PIRSF001365">
    <property type="entry name" value="DHDPS"/>
    <property type="match status" value="1"/>
</dbReference>
<feature type="binding site" evidence="12 15">
    <location>
        <position position="54"/>
    </location>
    <ligand>
        <name>pyruvate</name>
        <dbReference type="ChEBI" id="CHEBI:15361"/>
    </ligand>
</feature>
<dbReference type="PANTHER" id="PTHR12128">
    <property type="entry name" value="DIHYDRODIPICOLINATE SYNTHASE"/>
    <property type="match status" value="1"/>
</dbReference>
<feature type="active site" description="Proton donor/acceptor" evidence="12 14">
    <location>
        <position position="142"/>
    </location>
</feature>
<evidence type="ECO:0000313" key="16">
    <source>
        <dbReference type="EMBL" id="TBW22736.1"/>
    </source>
</evidence>
<comment type="catalytic activity">
    <reaction evidence="11 12">
        <text>L-aspartate 4-semialdehyde + pyruvate = (2S,4S)-4-hydroxy-2,3,4,5-tetrahydrodipicolinate + H2O + H(+)</text>
        <dbReference type="Rhea" id="RHEA:34171"/>
        <dbReference type="ChEBI" id="CHEBI:15361"/>
        <dbReference type="ChEBI" id="CHEBI:15377"/>
        <dbReference type="ChEBI" id="CHEBI:15378"/>
        <dbReference type="ChEBI" id="CHEBI:67139"/>
        <dbReference type="ChEBI" id="CHEBI:537519"/>
        <dbReference type="EC" id="4.3.3.7"/>
    </reaction>
</comment>
<keyword evidence="10 12" id="KW-0704">Schiff base</keyword>
<dbReference type="Proteomes" id="UP000293036">
    <property type="component" value="Unassembled WGS sequence"/>
</dbReference>
<gene>
    <name evidence="12 16" type="primary">dapA</name>
    <name evidence="16" type="ORF">EZJ44_02145</name>
</gene>
<evidence type="ECO:0000256" key="5">
    <source>
        <dbReference type="ARBA" id="ARBA00022490"/>
    </source>
</evidence>
<keyword evidence="6 12" id="KW-0028">Amino-acid biosynthesis</keyword>
<dbReference type="GO" id="GO:0019877">
    <property type="term" value="P:diaminopimelate biosynthetic process"/>
    <property type="evidence" value="ECO:0007669"/>
    <property type="project" value="UniProtKB-UniRule"/>
</dbReference>
<dbReference type="InterPro" id="IPR005263">
    <property type="entry name" value="DapA"/>
</dbReference>
<dbReference type="InterPro" id="IPR020625">
    <property type="entry name" value="Schiff_base-form_aldolases_AS"/>
</dbReference>
<organism evidence="16 17">
    <name type="scientific">Arcanobacterium bovis</name>
    <dbReference type="NCBI Taxonomy" id="2529275"/>
    <lineage>
        <taxon>Bacteria</taxon>
        <taxon>Bacillati</taxon>
        <taxon>Actinomycetota</taxon>
        <taxon>Actinomycetes</taxon>
        <taxon>Actinomycetales</taxon>
        <taxon>Actinomycetaceae</taxon>
        <taxon>Arcanobacterium</taxon>
    </lineage>
</organism>
<proteinExistence type="inferred from homology"/>